<dbReference type="RefSeq" id="XP_022251201.1">
    <property type="nucleotide sequence ID" value="XM_022395493.1"/>
</dbReference>
<keyword evidence="3" id="KW-1185">Reference proteome</keyword>
<evidence type="ECO:0000313" key="4">
    <source>
        <dbReference type="RefSeq" id="XP_022251201.1"/>
    </source>
</evidence>
<dbReference type="Pfam" id="PF02469">
    <property type="entry name" value="Fasciclin"/>
    <property type="match status" value="2"/>
</dbReference>
<organism evidence="3 4">
    <name type="scientific">Limulus polyphemus</name>
    <name type="common">Atlantic horseshoe crab</name>
    <dbReference type="NCBI Taxonomy" id="6850"/>
    <lineage>
        <taxon>Eukaryota</taxon>
        <taxon>Metazoa</taxon>
        <taxon>Ecdysozoa</taxon>
        <taxon>Arthropoda</taxon>
        <taxon>Chelicerata</taxon>
        <taxon>Merostomata</taxon>
        <taxon>Xiphosura</taxon>
        <taxon>Limulidae</taxon>
        <taxon>Limulus</taxon>
    </lineage>
</organism>
<accession>A0ABM1T5P5</accession>
<dbReference type="PANTHER" id="PTHR10900:SF80">
    <property type="entry name" value="FASCICLIN-1"/>
    <property type="match status" value="1"/>
</dbReference>
<keyword evidence="1" id="KW-0812">Transmembrane</keyword>
<protein>
    <submittedName>
        <fullName evidence="4">Fasciclin-1-like</fullName>
    </submittedName>
</protein>
<dbReference type="InterPro" id="IPR036378">
    <property type="entry name" value="FAS1_dom_sf"/>
</dbReference>
<dbReference type="GeneID" id="106467333"/>
<feature type="domain" description="FAS1" evidence="2">
    <location>
        <begin position="1"/>
        <end position="140"/>
    </location>
</feature>
<evidence type="ECO:0000259" key="2">
    <source>
        <dbReference type="PROSITE" id="PS50213"/>
    </source>
</evidence>
<keyword evidence="1" id="KW-1133">Transmembrane helix</keyword>
<evidence type="ECO:0000256" key="1">
    <source>
        <dbReference type="SAM" id="Phobius"/>
    </source>
</evidence>
<dbReference type="PANTHER" id="PTHR10900">
    <property type="entry name" value="PERIOSTIN-RELATED"/>
    <property type="match status" value="1"/>
</dbReference>
<dbReference type="SUPFAM" id="SSF82153">
    <property type="entry name" value="FAS1 domain"/>
    <property type="match status" value="3"/>
</dbReference>
<feature type="domain" description="FAS1" evidence="2">
    <location>
        <begin position="290"/>
        <end position="432"/>
    </location>
</feature>
<dbReference type="Gene3D" id="2.30.180.10">
    <property type="entry name" value="FAS1 domain"/>
    <property type="match status" value="3"/>
</dbReference>
<sequence length="464" mass="52621">MDTSAFASRVRSEDVIDFFTDVGNHTYFLPVGEGNDQNMNRLRDIDSKVIKGHIIPRKVLFTRTMGSEPYRAYAYDPAELRVELSLVNQTDSLGNGYVLYAQSNTLQSDQRHRKGVVLSKIVRPNIPVKNGVVHLIEAPLMIINITIWDFIKKEKEGRLSEFLELVNSTPEFRHELFNAQEKTVFVPTNKAIQRLEKVESLKGNITAITNLLRLHMVMQSVSSDDVRSGRIKEHLAADNRRSLYFRVVGEDRNRTLTVEGGGVNATAVQADIGATNGIVHIIDRVLGMPYQTLNEKLATDPDLKETYKLSLMNNWNEKLMNNRNNFTFFVPSEGAWERLKTDHLSEHKKMHMEMYGNQVNKILDRHLVIGQELSSQDLERRNVVETVYGVFKIERGYGYGELSVEWENIRATIVRPDVQATNGIIHVIDRIMMKPRDLSRTGGAATLSVSVATVLVSLALLRGM</sequence>
<evidence type="ECO:0000313" key="3">
    <source>
        <dbReference type="Proteomes" id="UP000694941"/>
    </source>
</evidence>
<dbReference type="Proteomes" id="UP000694941">
    <property type="component" value="Unplaced"/>
</dbReference>
<proteinExistence type="predicted"/>
<reference evidence="4" key="1">
    <citation type="submission" date="2025-08" db="UniProtKB">
        <authorList>
            <consortium name="RefSeq"/>
        </authorList>
    </citation>
    <scope>IDENTIFICATION</scope>
    <source>
        <tissue evidence="4">Muscle</tissue>
    </source>
</reference>
<dbReference type="SMART" id="SM00554">
    <property type="entry name" value="FAS1"/>
    <property type="match status" value="3"/>
</dbReference>
<dbReference type="InterPro" id="IPR000782">
    <property type="entry name" value="FAS1_domain"/>
</dbReference>
<gene>
    <name evidence="4" type="primary">LOC106467333</name>
</gene>
<dbReference type="PROSITE" id="PS50213">
    <property type="entry name" value="FAS1"/>
    <property type="match status" value="3"/>
</dbReference>
<feature type="domain" description="FAS1" evidence="2">
    <location>
        <begin position="146"/>
        <end position="286"/>
    </location>
</feature>
<dbReference type="InterPro" id="IPR050904">
    <property type="entry name" value="Adhesion/Biosynth-related"/>
</dbReference>
<feature type="transmembrane region" description="Helical" evidence="1">
    <location>
        <begin position="442"/>
        <end position="461"/>
    </location>
</feature>
<name>A0ABM1T5P5_LIMPO</name>
<keyword evidence="1" id="KW-0472">Membrane</keyword>